<dbReference type="EMBL" id="JAEAOA010001763">
    <property type="protein sequence ID" value="KAK3597857.1"/>
    <property type="molecule type" value="Genomic_DNA"/>
</dbReference>
<comment type="caution">
    <text evidence="9">The sequence shown here is derived from an EMBL/GenBank/DDBJ whole genome shotgun (WGS) entry which is preliminary data.</text>
</comment>
<evidence type="ECO:0000256" key="6">
    <source>
        <dbReference type="RuleBase" id="RU000682"/>
    </source>
</evidence>
<dbReference type="SUPFAM" id="SSF46689">
    <property type="entry name" value="Homeodomain-like"/>
    <property type="match status" value="1"/>
</dbReference>
<accession>A0AAE0W2B2</accession>
<dbReference type="InterPro" id="IPR001356">
    <property type="entry name" value="HD"/>
</dbReference>
<dbReference type="FunFam" id="1.10.10.60:FF:000679">
    <property type="entry name" value="Homeobox protein aristaless"/>
    <property type="match status" value="1"/>
</dbReference>
<dbReference type="Pfam" id="PF00046">
    <property type="entry name" value="Homeodomain"/>
    <property type="match status" value="1"/>
</dbReference>
<keyword evidence="2 5" id="KW-0238">DNA-binding</keyword>
<evidence type="ECO:0000256" key="2">
    <source>
        <dbReference type="ARBA" id="ARBA00023125"/>
    </source>
</evidence>
<reference evidence="9" key="3">
    <citation type="submission" date="2023-05" db="EMBL/GenBank/DDBJ databases">
        <authorList>
            <person name="Smith C.H."/>
        </authorList>
    </citation>
    <scope>NUCLEOTIDE SEQUENCE</scope>
    <source>
        <strain evidence="9">CHS0354</strain>
        <tissue evidence="9">Mantle</tissue>
    </source>
</reference>
<feature type="region of interest" description="Disordered" evidence="7">
    <location>
        <begin position="219"/>
        <end position="275"/>
    </location>
</feature>
<name>A0AAE0W2B2_9BIVA</name>
<feature type="compositionally biased region" description="Basic and acidic residues" evidence="7">
    <location>
        <begin position="220"/>
        <end position="255"/>
    </location>
</feature>
<evidence type="ECO:0000256" key="4">
    <source>
        <dbReference type="ARBA" id="ARBA00023242"/>
    </source>
</evidence>
<dbReference type="GO" id="GO:0000977">
    <property type="term" value="F:RNA polymerase II transcription regulatory region sequence-specific DNA binding"/>
    <property type="evidence" value="ECO:0007669"/>
    <property type="project" value="TreeGrafter"/>
</dbReference>
<dbReference type="Proteomes" id="UP001195483">
    <property type="component" value="Unassembled WGS sequence"/>
</dbReference>
<evidence type="ECO:0000256" key="5">
    <source>
        <dbReference type="PROSITE-ProRule" id="PRU00108"/>
    </source>
</evidence>
<dbReference type="SMART" id="SM00389">
    <property type="entry name" value="HOX"/>
    <property type="match status" value="1"/>
</dbReference>
<evidence type="ECO:0000256" key="3">
    <source>
        <dbReference type="ARBA" id="ARBA00023155"/>
    </source>
</evidence>
<dbReference type="CDD" id="cd00086">
    <property type="entry name" value="homeodomain"/>
    <property type="match status" value="1"/>
</dbReference>
<dbReference type="PANTHER" id="PTHR24329">
    <property type="entry name" value="HOMEOBOX PROTEIN ARISTALESS"/>
    <property type="match status" value="1"/>
</dbReference>
<comment type="subcellular location">
    <subcellularLocation>
        <location evidence="1 5 6">Nucleus</location>
    </subcellularLocation>
</comment>
<dbReference type="InterPro" id="IPR050649">
    <property type="entry name" value="Paired_Homeobox_TFs"/>
</dbReference>
<dbReference type="AlphaFoldDB" id="A0AAE0W2B2"/>
<dbReference type="PROSITE" id="PS50071">
    <property type="entry name" value="HOMEOBOX_2"/>
    <property type="match status" value="1"/>
</dbReference>
<evidence type="ECO:0000259" key="8">
    <source>
        <dbReference type="PROSITE" id="PS50071"/>
    </source>
</evidence>
<proteinExistence type="predicted"/>
<reference evidence="9" key="2">
    <citation type="journal article" date="2021" name="Genome Biol. Evol.">
        <title>Developing a high-quality reference genome for a parasitic bivalve with doubly uniparental inheritance (Bivalvia: Unionida).</title>
        <authorList>
            <person name="Smith C.H."/>
        </authorList>
    </citation>
    <scope>NUCLEOTIDE SEQUENCE</scope>
    <source>
        <strain evidence="9">CHS0354</strain>
        <tissue evidence="9">Mantle</tissue>
    </source>
</reference>
<keyword evidence="4 5" id="KW-0539">Nucleus</keyword>
<keyword evidence="10" id="KW-1185">Reference proteome</keyword>
<feature type="DNA-binding region" description="Homeobox" evidence="5">
    <location>
        <begin position="161"/>
        <end position="220"/>
    </location>
</feature>
<evidence type="ECO:0000313" key="10">
    <source>
        <dbReference type="Proteomes" id="UP001195483"/>
    </source>
</evidence>
<feature type="compositionally biased region" description="Acidic residues" evidence="7">
    <location>
        <begin position="256"/>
        <end position="270"/>
    </location>
</feature>
<reference evidence="9" key="1">
    <citation type="journal article" date="2021" name="Genome Biol. Evol.">
        <title>A High-Quality Reference Genome for a Parasitic Bivalve with Doubly Uniparental Inheritance (Bivalvia: Unionida).</title>
        <authorList>
            <person name="Smith C.H."/>
        </authorList>
    </citation>
    <scope>NUCLEOTIDE SEQUENCE</scope>
    <source>
        <strain evidence="9">CHS0354</strain>
    </source>
</reference>
<dbReference type="Gene3D" id="1.10.10.60">
    <property type="entry name" value="Homeodomain-like"/>
    <property type="match status" value="1"/>
</dbReference>
<protein>
    <recommendedName>
        <fullName evidence="8">Homeobox domain-containing protein</fullName>
    </recommendedName>
</protein>
<organism evidence="9 10">
    <name type="scientific">Potamilus streckersoni</name>
    <dbReference type="NCBI Taxonomy" id="2493646"/>
    <lineage>
        <taxon>Eukaryota</taxon>
        <taxon>Metazoa</taxon>
        <taxon>Spiralia</taxon>
        <taxon>Lophotrochozoa</taxon>
        <taxon>Mollusca</taxon>
        <taxon>Bivalvia</taxon>
        <taxon>Autobranchia</taxon>
        <taxon>Heteroconchia</taxon>
        <taxon>Palaeoheterodonta</taxon>
        <taxon>Unionida</taxon>
        <taxon>Unionoidea</taxon>
        <taxon>Unionidae</taxon>
        <taxon>Ambleminae</taxon>
        <taxon>Lampsilini</taxon>
        <taxon>Potamilus</taxon>
    </lineage>
</organism>
<feature type="domain" description="Homeobox" evidence="8">
    <location>
        <begin position="159"/>
        <end position="219"/>
    </location>
</feature>
<dbReference type="InterPro" id="IPR009057">
    <property type="entry name" value="Homeodomain-like_sf"/>
</dbReference>
<evidence type="ECO:0000256" key="7">
    <source>
        <dbReference type="SAM" id="MobiDB-lite"/>
    </source>
</evidence>
<keyword evidence="3 5" id="KW-0371">Homeobox</keyword>
<gene>
    <name evidence="9" type="ORF">CHS0354_029437</name>
</gene>
<evidence type="ECO:0000313" key="9">
    <source>
        <dbReference type="EMBL" id="KAK3597857.1"/>
    </source>
</evidence>
<dbReference type="GO" id="GO:0000981">
    <property type="term" value="F:DNA-binding transcription factor activity, RNA polymerase II-specific"/>
    <property type="evidence" value="ECO:0007669"/>
    <property type="project" value="InterPro"/>
</dbReference>
<dbReference type="PROSITE" id="PS00027">
    <property type="entry name" value="HOMEOBOX_1"/>
    <property type="match status" value="1"/>
</dbReference>
<sequence length="294" mass="34641">MYHLPLRLYCFQEQLKSFYSAEQLKSVCSNEQLKSATTNEQLKSVYSNEQLKNMYNHEHLKNLYSQEQLKSLWAQEQLKNLFNQRETVKTTTTKSISMAPSLFSIDNILAQRHFLAHRPAPTYPFPDHGFAPLTSDMFAAYNSLQSFVMPMEPMRDGQKRKRRHRTIFTEEQLDELEATFQRTHYPDVLLREELAIKVDVKEERVEVWFKNRRAKWRKMKREEEGTKRKAHLEVKEDNGMEKNLDASKDTDHKDENDDCDNNVENSEDESQEKSSICSIVDTNVNILNYSDIST</sequence>
<dbReference type="GO" id="GO:0005634">
    <property type="term" value="C:nucleus"/>
    <property type="evidence" value="ECO:0007669"/>
    <property type="project" value="UniProtKB-SubCell"/>
</dbReference>
<dbReference type="InterPro" id="IPR017970">
    <property type="entry name" value="Homeobox_CS"/>
</dbReference>
<dbReference type="PANTHER" id="PTHR24329:SF516">
    <property type="entry name" value="HOMEOBOX PROTEIN GOOSECOID"/>
    <property type="match status" value="1"/>
</dbReference>
<evidence type="ECO:0000256" key="1">
    <source>
        <dbReference type="ARBA" id="ARBA00004123"/>
    </source>
</evidence>